<feature type="compositionally biased region" description="Low complexity" evidence="1">
    <location>
        <begin position="236"/>
        <end position="250"/>
    </location>
</feature>
<evidence type="ECO:0000313" key="3">
    <source>
        <dbReference type="EMBL" id="CZR61983.1"/>
    </source>
</evidence>
<feature type="compositionally biased region" description="Polar residues" evidence="1">
    <location>
        <begin position="122"/>
        <end position="138"/>
    </location>
</feature>
<feature type="region of interest" description="Disordered" evidence="1">
    <location>
        <begin position="200"/>
        <end position="277"/>
    </location>
</feature>
<dbReference type="AlphaFoldDB" id="A0A1L7XAB6"/>
<evidence type="ECO:0000256" key="2">
    <source>
        <dbReference type="SAM" id="Phobius"/>
    </source>
</evidence>
<proteinExistence type="predicted"/>
<feature type="compositionally biased region" description="Polar residues" evidence="1">
    <location>
        <begin position="258"/>
        <end position="272"/>
    </location>
</feature>
<dbReference type="OrthoDB" id="10637443at2759"/>
<feature type="transmembrane region" description="Helical" evidence="2">
    <location>
        <begin position="759"/>
        <end position="783"/>
    </location>
</feature>
<keyword evidence="4" id="KW-1185">Reference proteome</keyword>
<gene>
    <name evidence="3" type="ORF">PAC_11880</name>
</gene>
<feature type="compositionally biased region" description="Basic and acidic residues" evidence="1">
    <location>
        <begin position="8"/>
        <end position="17"/>
    </location>
</feature>
<reference evidence="3 4" key="1">
    <citation type="submission" date="2016-03" db="EMBL/GenBank/DDBJ databases">
        <authorList>
            <person name="Ploux O."/>
        </authorList>
    </citation>
    <scope>NUCLEOTIDE SEQUENCE [LARGE SCALE GENOMIC DNA]</scope>
    <source>
        <strain evidence="3 4">UAMH 11012</strain>
    </source>
</reference>
<keyword evidence="2" id="KW-0812">Transmembrane</keyword>
<feature type="region of interest" description="Disordered" evidence="1">
    <location>
        <begin position="1"/>
        <end position="21"/>
    </location>
</feature>
<accession>A0A1L7XAB6</accession>
<keyword evidence="2" id="KW-1133">Transmembrane helix</keyword>
<feature type="compositionally biased region" description="Low complexity" evidence="1">
    <location>
        <begin position="417"/>
        <end position="430"/>
    </location>
</feature>
<evidence type="ECO:0000313" key="4">
    <source>
        <dbReference type="Proteomes" id="UP000184330"/>
    </source>
</evidence>
<keyword evidence="2" id="KW-0472">Membrane</keyword>
<feature type="compositionally biased region" description="Low complexity" evidence="1">
    <location>
        <begin position="204"/>
        <end position="215"/>
    </location>
</feature>
<sequence length="785" mass="83504">MVVIAEMADPKPSDRVNARKAAKGCVQKPGTNTLEEAETTVPVGTLFQKSTFDSLFPPHGQSSTGLFGGSAKPPVNLQDEVALIITSVIGQSGIPSPAKAPVDFHDVVAPILTSVVDSGISSSEGAPLQSMNASTSPTGAAKIPLPAGPEITSSENLANIDSSKYISATLLTAEEIKAHFGQSSTAGGTSGRIVFNKPIPDTNLKLSSSDSSSKSGLARDASIDSDRTLGMRHRGSQPPTSTSQDTSSSSAGHFGDSAGTSGSTRRNYGRFQSNNNPSNAFSSALAGLFNGTTRISRASGDYKGSQATKYAYEGASSGLTSHVGGFSSMRTFAHSGGNHTAPQPPKDASQSTSSNSGKIFGEASASGRTFAGSQTPITPPKTDHLVRESNFTSESSYSNRPDRTYTVPSSISTSRTGSAVGESSSAAGPSNYNTGPLPSPPLMYKAFLPKTTTTSAAETTQTTPGSHFAPESSYSNTLGRTFAAPSPVATEGEAQTLTNSEKQTQPPLSPFSSITLSTISPQTKVKEPEFIQHGIIISAFNGTGKTHFHSQATANLLSARYSGYHFHEIDVSPYWRIPNFPQNYVDDIKEIISTPDTEGGTTLVLLISGRAELAPYLEAAGLRYYSVYPELRLKQEYQARYQAMGWPQPTVDQFDRNWWRYIGNCEAQTVCKHVVLKKRQFLSDVTDRILFTELLIGISDTGRGRGGRGRGREDIRVSSSKDEVFVSILGFQKIRIAAETAEDLGTMETIVGLITTLCWVIMMVGVGSAFLVMSYIMLFYVGYDV</sequence>
<feature type="compositionally biased region" description="Polar residues" evidence="1">
    <location>
        <begin position="406"/>
        <end position="416"/>
    </location>
</feature>
<evidence type="ECO:0000256" key="1">
    <source>
        <dbReference type="SAM" id="MobiDB-lite"/>
    </source>
</evidence>
<dbReference type="Proteomes" id="UP000184330">
    <property type="component" value="Unassembled WGS sequence"/>
</dbReference>
<feature type="compositionally biased region" description="Polar residues" evidence="1">
    <location>
        <begin position="493"/>
        <end position="513"/>
    </location>
</feature>
<feature type="compositionally biased region" description="Polar residues" evidence="1">
    <location>
        <begin position="389"/>
        <end position="399"/>
    </location>
</feature>
<feature type="region of interest" description="Disordered" evidence="1">
    <location>
        <begin position="452"/>
        <end position="513"/>
    </location>
</feature>
<name>A0A1L7XAB6_9HELO</name>
<dbReference type="EMBL" id="FJOG01000019">
    <property type="protein sequence ID" value="CZR61983.1"/>
    <property type="molecule type" value="Genomic_DNA"/>
</dbReference>
<dbReference type="STRING" id="576137.A0A1L7XAB6"/>
<organism evidence="3 4">
    <name type="scientific">Phialocephala subalpina</name>
    <dbReference type="NCBI Taxonomy" id="576137"/>
    <lineage>
        <taxon>Eukaryota</taxon>
        <taxon>Fungi</taxon>
        <taxon>Dikarya</taxon>
        <taxon>Ascomycota</taxon>
        <taxon>Pezizomycotina</taxon>
        <taxon>Leotiomycetes</taxon>
        <taxon>Helotiales</taxon>
        <taxon>Mollisiaceae</taxon>
        <taxon>Phialocephala</taxon>
        <taxon>Phialocephala fortinii species complex</taxon>
    </lineage>
</organism>
<feature type="compositionally biased region" description="Low complexity" evidence="1">
    <location>
        <begin position="452"/>
        <end position="463"/>
    </location>
</feature>
<feature type="region of interest" description="Disordered" evidence="1">
    <location>
        <begin position="122"/>
        <end position="148"/>
    </location>
</feature>
<protein>
    <submittedName>
        <fullName evidence="3">Uncharacterized protein</fullName>
    </submittedName>
</protein>
<feature type="region of interest" description="Disordered" evidence="1">
    <location>
        <begin position="330"/>
        <end position="438"/>
    </location>
</feature>
<feature type="compositionally biased region" description="Polar residues" evidence="1">
    <location>
        <begin position="348"/>
        <end position="357"/>
    </location>
</feature>